<gene>
    <name evidence="2" type="ORF">A4A49_07190</name>
</gene>
<feature type="compositionally biased region" description="Polar residues" evidence="1">
    <location>
        <begin position="354"/>
        <end position="368"/>
    </location>
</feature>
<feature type="region of interest" description="Disordered" evidence="1">
    <location>
        <begin position="1"/>
        <end position="20"/>
    </location>
</feature>
<evidence type="ECO:0000256" key="1">
    <source>
        <dbReference type="SAM" id="MobiDB-lite"/>
    </source>
</evidence>
<comment type="caution">
    <text evidence="2">The sequence shown here is derived from an EMBL/GenBank/DDBJ whole genome shotgun (WGS) entry which is preliminary data.</text>
</comment>
<keyword evidence="3" id="KW-1185">Reference proteome</keyword>
<dbReference type="Proteomes" id="UP000187609">
    <property type="component" value="Unassembled WGS sequence"/>
</dbReference>
<reference evidence="2" key="1">
    <citation type="submission" date="2016-11" db="EMBL/GenBank/DDBJ databases">
        <title>The genome of Nicotiana attenuata.</title>
        <authorList>
            <person name="Xu S."/>
            <person name="Brockmoeller T."/>
            <person name="Gaquerel E."/>
            <person name="Navarro A."/>
            <person name="Kuhl H."/>
            <person name="Gase K."/>
            <person name="Ling Z."/>
            <person name="Zhou W."/>
            <person name="Kreitzer C."/>
            <person name="Stanke M."/>
            <person name="Tang H."/>
            <person name="Lyons E."/>
            <person name="Pandey P."/>
            <person name="Pandey S.P."/>
            <person name="Timmermann B."/>
            <person name="Baldwin I.T."/>
        </authorList>
    </citation>
    <scope>NUCLEOTIDE SEQUENCE [LARGE SCALE GENOMIC DNA]</scope>
    <source>
        <strain evidence="2">UT</strain>
    </source>
</reference>
<evidence type="ECO:0000313" key="2">
    <source>
        <dbReference type="EMBL" id="OIT03830.1"/>
    </source>
</evidence>
<feature type="compositionally biased region" description="Polar residues" evidence="1">
    <location>
        <begin position="142"/>
        <end position="163"/>
    </location>
</feature>
<evidence type="ECO:0000313" key="3">
    <source>
        <dbReference type="Proteomes" id="UP000187609"/>
    </source>
</evidence>
<feature type="region of interest" description="Disordered" evidence="1">
    <location>
        <begin position="83"/>
        <end position="190"/>
    </location>
</feature>
<feature type="region of interest" description="Disordered" evidence="1">
    <location>
        <begin position="332"/>
        <end position="368"/>
    </location>
</feature>
<accession>A0A1J6IG30</accession>
<dbReference type="OMA" id="PSRTHIM"/>
<organism evidence="2 3">
    <name type="scientific">Nicotiana attenuata</name>
    <name type="common">Coyote tobacco</name>
    <dbReference type="NCBI Taxonomy" id="49451"/>
    <lineage>
        <taxon>Eukaryota</taxon>
        <taxon>Viridiplantae</taxon>
        <taxon>Streptophyta</taxon>
        <taxon>Embryophyta</taxon>
        <taxon>Tracheophyta</taxon>
        <taxon>Spermatophyta</taxon>
        <taxon>Magnoliopsida</taxon>
        <taxon>eudicotyledons</taxon>
        <taxon>Gunneridae</taxon>
        <taxon>Pentapetalae</taxon>
        <taxon>asterids</taxon>
        <taxon>lamiids</taxon>
        <taxon>Solanales</taxon>
        <taxon>Solanaceae</taxon>
        <taxon>Nicotianoideae</taxon>
        <taxon>Nicotianeae</taxon>
        <taxon>Nicotiana</taxon>
    </lineage>
</organism>
<dbReference type="AlphaFoldDB" id="A0A1J6IG30"/>
<proteinExistence type="predicted"/>
<feature type="compositionally biased region" description="Polar residues" evidence="1">
    <location>
        <begin position="96"/>
        <end position="125"/>
    </location>
</feature>
<sequence>MPPSTSLTKLPSPNDQQSFSIPMAAHHYPPCDKTLPLVNPTPIIHNETSHNNTTPEPPINLLNPNITIATTKPCNAKTLVHNLQRKPPDQSPPLSLPTSNNERATPSTTQNSTDLDIPNTTSGISSPIMVRDGATGILPNIHTGTQQPGDHTPRQKSNSSGGNCNRGDEVGDGGSESAPMDQHLHSPTVGTHNAININSVCMGSSDFPNSIQLPPSHRSTPFLPTTPQRDDLCPMVSTHELILTPNTKSVSNDCPGTNITFTQPTTSYSSITKHTRRENKARTGSNNGRDEGNTNRVHLAKGILSLQPKGAVCKKVHTEMPSRTHIMQCKFSGKSKPPGGEILHGGNPIIEAEPSNTPDQSSSTGSHD</sequence>
<name>A0A1J6IG30_NICAT</name>
<protein>
    <submittedName>
        <fullName evidence="2">Uncharacterized protein</fullName>
    </submittedName>
</protein>
<dbReference type="Gramene" id="OIT03830">
    <property type="protein sequence ID" value="OIT03830"/>
    <property type="gene ID" value="A4A49_07190"/>
</dbReference>
<dbReference type="EMBL" id="MJEQ01037187">
    <property type="protein sequence ID" value="OIT03830.1"/>
    <property type="molecule type" value="Genomic_DNA"/>
</dbReference>
<feature type="region of interest" description="Disordered" evidence="1">
    <location>
        <begin position="267"/>
        <end position="294"/>
    </location>
</feature>
<feature type="compositionally biased region" description="Low complexity" evidence="1">
    <location>
        <begin position="1"/>
        <end position="13"/>
    </location>
</feature>